<organism evidence="2 3">
    <name type="scientific">Roseateles asaccharophilus</name>
    <dbReference type="NCBI Taxonomy" id="582607"/>
    <lineage>
        <taxon>Bacteria</taxon>
        <taxon>Pseudomonadati</taxon>
        <taxon>Pseudomonadota</taxon>
        <taxon>Betaproteobacteria</taxon>
        <taxon>Burkholderiales</taxon>
        <taxon>Sphaerotilaceae</taxon>
        <taxon>Roseateles</taxon>
    </lineage>
</organism>
<evidence type="ECO:0000259" key="1">
    <source>
        <dbReference type="Pfam" id="PF13503"/>
    </source>
</evidence>
<dbReference type="Proteomes" id="UP001180825">
    <property type="component" value="Unassembled WGS sequence"/>
</dbReference>
<sequence length="180" mass="20026">MNGAALATAQIPSALWSRPDARVHAVIDGSVLAGLPTRLQAAQTMGWDCLQRGALTADAAARAAYIVELQPESEFTAWLVGEACVAYDGWGVLMTSARPLLAMREHSRDLAEVRAPDGRRRPWRWWDHELLTMLMPGLAPSQLDAFFAAGQQLVVPQARRWTWWQKLDGVLDRQVRERVA</sequence>
<dbReference type="Pfam" id="PF13503">
    <property type="entry name" value="DUF4123"/>
    <property type="match status" value="1"/>
</dbReference>
<accession>A0ABU2A9G3</accession>
<evidence type="ECO:0000313" key="3">
    <source>
        <dbReference type="Proteomes" id="UP001180825"/>
    </source>
</evidence>
<name>A0ABU2A9G3_9BURK</name>
<proteinExistence type="predicted"/>
<dbReference type="EMBL" id="JAVDXV010000005">
    <property type="protein sequence ID" value="MDR7333841.1"/>
    <property type="molecule type" value="Genomic_DNA"/>
</dbReference>
<gene>
    <name evidence="2" type="ORF">J2X21_002983</name>
</gene>
<protein>
    <recommendedName>
        <fullName evidence="1">DUF4123 domain-containing protein</fullName>
    </recommendedName>
</protein>
<evidence type="ECO:0000313" key="2">
    <source>
        <dbReference type="EMBL" id="MDR7333841.1"/>
    </source>
</evidence>
<comment type="caution">
    <text evidence="2">The sequence shown here is derived from an EMBL/GenBank/DDBJ whole genome shotgun (WGS) entry which is preliminary data.</text>
</comment>
<dbReference type="InterPro" id="IPR025391">
    <property type="entry name" value="DUF4123"/>
</dbReference>
<keyword evidence="3" id="KW-1185">Reference proteome</keyword>
<feature type="domain" description="DUF4123" evidence="1">
    <location>
        <begin position="25"/>
        <end position="144"/>
    </location>
</feature>
<dbReference type="RefSeq" id="WP_310329949.1">
    <property type="nucleotide sequence ID" value="NZ_JAVDXV010000005.1"/>
</dbReference>
<reference evidence="2 3" key="1">
    <citation type="submission" date="2023-07" db="EMBL/GenBank/DDBJ databases">
        <title>Sorghum-associated microbial communities from plants grown in Nebraska, USA.</title>
        <authorList>
            <person name="Schachtman D."/>
        </authorList>
    </citation>
    <scope>NUCLEOTIDE SEQUENCE [LARGE SCALE GENOMIC DNA]</scope>
    <source>
        <strain evidence="2 3">BE316</strain>
    </source>
</reference>